<keyword evidence="7" id="KW-1185">Reference proteome</keyword>
<dbReference type="InterPro" id="IPR029057">
    <property type="entry name" value="PRTase-like"/>
</dbReference>
<dbReference type="Proteomes" id="UP000199632">
    <property type="component" value="Unassembled WGS sequence"/>
</dbReference>
<protein>
    <recommendedName>
        <fullName evidence="2">Hypoxanthine-guanine phosphoribosyltransferase</fullName>
    </recommendedName>
</protein>
<dbReference type="STRING" id="137265.SAMN05421684_4046"/>
<keyword evidence="6" id="KW-0328">Glycosyltransferase</keyword>
<accession>A0A1H3RNY6</accession>
<dbReference type="PANTHER" id="PTHR43340">
    <property type="entry name" value="HYPOXANTHINE-GUANINE PHOSPHORIBOSYLTRANSFERASE"/>
    <property type="match status" value="1"/>
</dbReference>
<feature type="domain" description="Phosphoribosyltransferase" evidence="5">
    <location>
        <begin position="27"/>
        <end position="171"/>
    </location>
</feature>
<dbReference type="Gene3D" id="3.40.50.2020">
    <property type="match status" value="1"/>
</dbReference>
<dbReference type="GO" id="GO:0000287">
    <property type="term" value="F:magnesium ion binding"/>
    <property type="evidence" value="ECO:0007669"/>
    <property type="project" value="TreeGrafter"/>
</dbReference>
<name>A0A1H3RNY6_9ACTN</name>
<organism evidence="6 7">
    <name type="scientific">Asanoa ishikariensis</name>
    <dbReference type="NCBI Taxonomy" id="137265"/>
    <lineage>
        <taxon>Bacteria</taxon>
        <taxon>Bacillati</taxon>
        <taxon>Actinomycetota</taxon>
        <taxon>Actinomycetes</taxon>
        <taxon>Micromonosporales</taxon>
        <taxon>Micromonosporaceae</taxon>
        <taxon>Asanoa</taxon>
    </lineage>
</organism>
<dbReference type="GO" id="GO:0006178">
    <property type="term" value="P:guanine salvage"/>
    <property type="evidence" value="ECO:0007669"/>
    <property type="project" value="TreeGrafter"/>
</dbReference>
<gene>
    <name evidence="6" type="ORF">SAMN05421684_4046</name>
</gene>
<evidence type="ECO:0000256" key="2">
    <source>
        <dbReference type="ARBA" id="ARBA00022099"/>
    </source>
</evidence>
<dbReference type="InterPro" id="IPR050408">
    <property type="entry name" value="HGPRT"/>
</dbReference>
<comment type="catalytic activity">
    <reaction evidence="4">
        <text>IMP + diphosphate = hypoxanthine + 5-phospho-alpha-D-ribose 1-diphosphate</text>
        <dbReference type="Rhea" id="RHEA:17973"/>
        <dbReference type="ChEBI" id="CHEBI:17368"/>
        <dbReference type="ChEBI" id="CHEBI:33019"/>
        <dbReference type="ChEBI" id="CHEBI:58017"/>
        <dbReference type="ChEBI" id="CHEBI:58053"/>
        <dbReference type="EC" id="2.4.2.8"/>
    </reaction>
    <physiologicalReaction direction="right-to-left" evidence="4">
        <dbReference type="Rhea" id="RHEA:17975"/>
    </physiologicalReaction>
</comment>
<dbReference type="AlphaFoldDB" id="A0A1H3RNY6"/>
<evidence type="ECO:0000313" key="6">
    <source>
        <dbReference type="EMBL" id="SDZ27387.1"/>
    </source>
</evidence>
<dbReference type="GO" id="GO:0046100">
    <property type="term" value="P:hypoxanthine metabolic process"/>
    <property type="evidence" value="ECO:0007669"/>
    <property type="project" value="TreeGrafter"/>
</dbReference>
<comment type="pathway">
    <text evidence="1">Purine metabolism; GMP biosynthesis via salvage pathway; GMP from guanine: step 1/1.</text>
</comment>
<dbReference type="GO" id="GO:0004422">
    <property type="term" value="F:hypoxanthine phosphoribosyltransferase activity"/>
    <property type="evidence" value="ECO:0007669"/>
    <property type="project" value="TreeGrafter"/>
</dbReference>
<dbReference type="GO" id="GO:0032264">
    <property type="term" value="P:IMP salvage"/>
    <property type="evidence" value="ECO:0007669"/>
    <property type="project" value="TreeGrafter"/>
</dbReference>
<dbReference type="CDD" id="cd06223">
    <property type="entry name" value="PRTases_typeI"/>
    <property type="match status" value="1"/>
</dbReference>
<evidence type="ECO:0000259" key="5">
    <source>
        <dbReference type="Pfam" id="PF00156"/>
    </source>
</evidence>
<dbReference type="GO" id="GO:0032263">
    <property type="term" value="P:GMP salvage"/>
    <property type="evidence" value="ECO:0007669"/>
    <property type="project" value="TreeGrafter"/>
</dbReference>
<evidence type="ECO:0000313" key="7">
    <source>
        <dbReference type="Proteomes" id="UP000199632"/>
    </source>
</evidence>
<dbReference type="GO" id="GO:0005829">
    <property type="term" value="C:cytosol"/>
    <property type="evidence" value="ECO:0007669"/>
    <property type="project" value="TreeGrafter"/>
</dbReference>
<sequence length="209" mass="22222">MAKWGSLLRVEHAHVIDDVAEVLATEDEIAARVAELAARIEADYAGRDLLLVGVLNGAATVTVDLARALHRHVEITWMGITSYGAGQGGSGAVRLRKDIDVDVAGRDILIVDTVIDTGLTAAWLMTNLRARGPASLEFFGLFRKPGAQNANIRYVGFDVPSGVVVGYGLDYQGRYRNLRCCALLAPHVYERPSAGVVSGAQPVGGALAE</sequence>
<dbReference type="Pfam" id="PF00156">
    <property type="entry name" value="Pribosyltran"/>
    <property type="match status" value="1"/>
</dbReference>
<proteinExistence type="predicted"/>
<evidence type="ECO:0000256" key="3">
    <source>
        <dbReference type="ARBA" id="ARBA00048811"/>
    </source>
</evidence>
<dbReference type="SUPFAM" id="SSF53271">
    <property type="entry name" value="PRTase-like"/>
    <property type="match status" value="1"/>
</dbReference>
<reference evidence="7" key="1">
    <citation type="submission" date="2016-10" db="EMBL/GenBank/DDBJ databases">
        <authorList>
            <person name="Varghese N."/>
            <person name="Submissions S."/>
        </authorList>
    </citation>
    <scope>NUCLEOTIDE SEQUENCE [LARGE SCALE GENOMIC DNA]</scope>
    <source>
        <strain evidence="7">DSM 44718</strain>
    </source>
</reference>
<evidence type="ECO:0000256" key="1">
    <source>
        <dbReference type="ARBA" id="ARBA00004676"/>
    </source>
</evidence>
<comment type="catalytic activity">
    <reaction evidence="3">
        <text>GMP + diphosphate = guanine + 5-phospho-alpha-D-ribose 1-diphosphate</text>
        <dbReference type="Rhea" id="RHEA:25424"/>
        <dbReference type="ChEBI" id="CHEBI:16235"/>
        <dbReference type="ChEBI" id="CHEBI:33019"/>
        <dbReference type="ChEBI" id="CHEBI:58017"/>
        <dbReference type="ChEBI" id="CHEBI:58115"/>
        <dbReference type="EC" id="2.4.2.8"/>
    </reaction>
    <physiologicalReaction direction="right-to-left" evidence="3">
        <dbReference type="Rhea" id="RHEA:25426"/>
    </physiologicalReaction>
</comment>
<keyword evidence="6" id="KW-0808">Transferase</keyword>
<evidence type="ECO:0000256" key="4">
    <source>
        <dbReference type="ARBA" id="ARBA00049402"/>
    </source>
</evidence>
<dbReference type="EMBL" id="FNQB01000002">
    <property type="protein sequence ID" value="SDZ27387.1"/>
    <property type="molecule type" value="Genomic_DNA"/>
</dbReference>
<dbReference type="InterPro" id="IPR000836">
    <property type="entry name" value="PRTase_dom"/>
</dbReference>
<dbReference type="PANTHER" id="PTHR43340:SF1">
    <property type="entry name" value="HYPOXANTHINE PHOSPHORIBOSYLTRANSFERASE"/>
    <property type="match status" value="1"/>
</dbReference>